<dbReference type="STRING" id="1193729.A1OE_1202"/>
<dbReference type="EMBL" id="CP003539">
    <property type="protein sequence ID" value="AFX99378.1"/>
    <property type="molecule type" value="Genomic_DNA"/>
</dbReference>
<evidence type="ECO:0000313" key="1">
    <source>
        <dbReference type="EMBL" id="AFX99378.1"/>
    </source>
</evidence>
<proteinExistence type="predicted"/>
<keyword evidence="2" id="KW-1185">Reference proteome</keyword>
<accession>K7Z5N8</accession>
<evidence type="ECO:0000313" key="2">
    <source>
        <dbReference type="Proteomes" id="UP000010077"/>
    </source>
</evidence>
<dbReference type="HOGENOM" id="CLU_3326019_0_0_5"/>
<reference evidence="1 2" key="1">
    <citation type="journal article" date="2012" name="Proc. Natl. Acad. Sci. U.S.A.">
        <title>Genome streamlining and chemical defense in a coral reef symbiosis.</title>
        <authorList>
            <person name="Kwan J.C."/>
            <person name="Donia M.S."/>
            <person name="Han A.W."/>
            <person name="Hirose E."/>
            <person name="Haygood M.G."/>
            <person name="Schmidt E.W."/>
        </authorList>
    </citation>
    <scope>NUCLEOTIDE SEQUENCE [LARGE SCALE GENOMIC DNA]</scope>
    <source>
        <strain evidence="1 2">L2</strain>
    </source>
</reference>
<sequence length="38" mass="4449">MGKNTHESNAYYNILSNFIHQSEYDAKISCFSLRNSKH</sequence>
<dbReference type="KEGG" id="thal:A1OE_1202"/>
<name>K7Z5N8_9PROT</name>
<gene>
    <name evidence="1" type="ORF">A1OE_1202</name>
</gene>
<protein>
    <submittedName>
        <fullName evidence="1">Uncharacterized protein</fullName>
    </submittedName>
</protein>
<dbReference type="AlphaFoldDB" id="K7Z5N8"/>
<dbReference type="Proteomes" id="UP000010077">
    <property type="component" value="Chromosome"/>
</dbReference>
<organism evidence="1 2">
    <name type="scientific">Candidatus Endolissoclinum faulkneri L2</name>
    <dbReference type="NCBI Taxonomy" id="1193729"/>
    <lineage>
        <taxon>Bacteria</taxon>
        <taxon>Pseudomonadati</taxon>
        <taxon>Pseudomonadota</taxon>
        <taxon>Alphaproteobacteria</taxon>
        <taxon>Rhodospirillales</taxon>
        <taxon>Rhodospirillaceae</taxon>
        <taxon>Candidatus Endolissoclinum</taxon>
    </lineage>
</organism>